<dbReference type="EMBL" id="QGDI01000001">
    <property type="protein sequence ID" value="PWJ15514.1"/>
    <property type="molecule type" value="Genomic_DNA"/>
</dbReference>
<organism evidence="2 3">
    <name type="scientific">Ruminococcus flavefaciens</name>
    <dbReference type="NCBI Taxonomy" id="1265"/>
    <lineage>
        <taxon>Bacteria</taxon>
        <taxon>Bacillati</taxon>
        <taxon>Bacillota</taxon>
        <taxon>Clostridia</taxon>
        <taxon>Eubacteriales</taxon>
        <taxon>Oscillospiraceae</taxon>
        <taxon>Ruminococcus</taxon>
    </lineage>
</organism>
<sequence>MTTLVLTFIMMAGLLLLLWGAVGFIQDKRFFSSAPKEIQEAAQPKPERFKGQHILGWCMLIIALLLMAGAVLLGAWDGIRNYFAIGQFFLRFIIMFLGMKAFDIAFFDWFLLCHSNFFPHYYPEVKNIVGPHLFGYNTKAHLKEIIAYIAASGVLALICTALSR</sequence>
<protein>
    <submittedName>
        <fullName evidence="2">Uncharacterized protein</fullName>
    </submittedName>
</protein>
<keyword evidence="1" id="KW-0812">Transmembrane</keyword>
<keyword evidence="1" id="KW-0472">Membrane</keyword>
<dbReference type="OrthoDB" id="363229at2"/>
<feature type="transmembrane region" description="Helical" evidence="1">
    <location>
        <begin position="145"/>
        <end position="163"/>
    </location>
</feature>
<comment type="caution">
    <text evidence="2">The sequence shown here is derived from an EMBL/GenBank/DDBJ whole genome shotgun (WGS) entry which is preliminary data.</text>
</comment>
<evidence type="ECO:0000256" key="1">
    <source>
        <dbReference type="SAM" id="Phobius"/>
    </source>
</evidence>
<dbReference type="RefSeq" id="WP_109725297.1">
    <property type="nucleotide sequence ID" value="NZ_QGDI01000001.1"/>
</dbReference>
<proteinExistence type="predicted"/>
<gene>
    <name evidence="2" type="ORF">IE37_00415</name>
</gene>
<dbReference type="Proteomes" id="UP000245720">
    <property type="component" value="Unassembled WGS sequence"/>
</dbReference>
<keyword evidence="1" id="KW-1133">Transmembrane helix</keyword>
<reference evidence="2 3" key="1">
    <citation type="submission" date="2018-05" db="EMBL/GenBank/DDBJ databases">
        <title>The Hungate 1000. A catalogue of reference genomes from the rumen microbiome.</title>
        <authorList>
            <person name="Kelly W."/>
        </authorList>
    </citation>
    <scope>NUCLEOTIDE SEQUENCE [LARGE SCALE GENOMIC DNA]</scope>
    <source>
        <strain evidence="2 3">SAb67</strain>
    </source>
</reference>
<feature type="transmembrane region" description="Helical" evidence="1">
    <location>
        <begin position="88"/>
        <end position="112"/>
    </location>
</feature>
<feature type="transmembrane region" description="Helical" evidence="1">
    <location>
        <begin position="54"/>
        <end position="76"/>
    </location>
</feature>
<evidence type="ECO:0000313" key="2">
    <source>
        <dbReference type="EMBL" id="PWJ15514.1"/>
    </source>
</evidence>
<evidence type="ECO:0000313" key="3">
    <source>
        <dbReference type="Proteomes" id="UP000245720"/>
    </source>
</evidence>
<name>A0A315Y7V3_RUMFL</name>
<dbReference type="AlphaFoldDB" id="A0A315Y7V3"/>
<accession>A0A315Y7V3</accession>